<dbReference type="Gene3D" id="3.40.50.1240">
    <property type="entry name" value="Phosphoglycerate mutase-like"/>
    <property type="match status" value="2"/>
</dbReference>
<dbReference type="AlphaFoldDB" id="A0A9P1N127"/>
<dbReference type="SUPFAM" id="SSF53254">
    <property type="entry name" value="Phosphoglycerate mutase-like"/>
    <property type="match status" value="1"/>
</dbReference>
<evidence type="ECO:0000256" key="6">
    <source>
        <dbReference type="ARBA" id="ARBA00023157"/>
    </source>
</evidence>
<gene>
    <name evidence="8" type="ORF">CAMP_LOCUS10231</name>
</gene>
<dbReference type="InterPro" id="IPR000560">
    <property type="entry name" value="His_Pase_clade-2"/>
</dbReference>
<reference evidence="8" key="1">
    <citation type="submission" date="2022-11" db="EMBL/GenBank/DDBJ databases">
        <authorList>
            <person name="Kikuchi T."/>
        </authorList>
    </citation>
    <scope>NUCLEOTIDE SEQUENCE</scope>
    <source>
        <strain evidence="8">PS1010</strain>
    </source>
</reference>
<evidence type="ECO:0000256" key="4">
    <source>
        <dbReference type="ARBA" id="ARBA00022729"/>
    </source>
</evidence>
<protein>
    <recommendedName>
        <fullName evidence="3">acid phosphatase</fullName>
        <ecNumber evidence="3">3.1.3.2</ecNumber>
    </recommendedName>
</protein>
<dbReference type="EC" id="3.1.3.2" evidence="3"/>
<comment type="caution">
    <text evidence="8">The sequence shown here is derived from an EMBL/GenBank/DDBJ whole genome shotgun (WGS) entry which is preliminary data.</text>
</comment>
<keyword evidence="5" id="KW-0378">Hydrolase</keyword>
<dbReference type="PANTHER" id="PTHR11567:SF211">
    <property type="entry name" value="PROSTATIC ACID PHOSPHATASE"/>
    <property type="match status" value="1"/>
</dbReference>
<keyword evidence="6" id="KW-1015">Disulfide bond</keyword>
<organism evidence="8 9">
    <name type="scientific">Caenorhabditis angaria</name>
    <dbReference type="NCBI Taxonomy" id="860376"/>
    <lineage>
        <taxon>Eukaryota</taxon>
        <taxon>Metazoa</taxon>
        <taxon>Ecdysozoa</taxon>
        <taxon>Nematoda</taxon>
        <taxon>Chromadorea</taxon>
        <taxon>Rhabditida</taxon>
        <taxon>Rhabditina</taxon>
        <taxon>Rhabditomorpha</taxon>
        <taxon>Rhabditoidea</taxon>
        <taxon>Rhabditidae</taxon>
        <taxon>Peloderinae</taxon>
        <taxon>Caenorhabditis</taxon>
    </lineage>
</organism>
<keyword evidence="7" id="KW-0325">Glycoprotein</keyword>
<dbReference type="InterPro" id="IPR029033">
    <property type="entry name" value="His_PPase_superfam"/>
</dbReference>
<dbReference type="InterPro" id="IPR050645">
    <property type="entry name" value="Histidine_acid_phosphatase"/>
</dbReference>
<accession>A0A9P1N127</accession>
<dbReference type="EMBL" id="CANHGI010000004">
    <property type="protein sequence ID" value="CAI5447594.1"/>
    <property type="molecule type" value="Genomic_DNA"/>
</dbReference>
<evidence type="ECO:0000256" key="1">
    <source>
        <dbReference type="ARBA" id="ARBA00000032"/>
    </source>
</evidence>
<comment type="catalytic activity">
    <reaction evidence="1">
        <text>a phosphate monoester + H2O = an alcohol + phosphate</text>
        <dbReference type="Rhea" id="RHEA:15017"/>
        <dbReference type="ChEBI" id="CHEBI:15377"/>
        <dbReference type="ChEBI" id="CHEBI:30879"/>
        <dbReference type="ChEBI" id="CHEBI:43474"/>
        <dbReference type="ChEBI" id="CHEBI:67140"/>
        <dbReference type="EC" id="3.1.3.2"/>
    </reaction>
</comment>
<keyword evidence="9" id="KW-1185">Reference proteome</keyword>
<evidence type="ECO:0000256" key="3">
    <source>
        <dbReference type="ARBA" id="ARBA00012646"/>
    </source>
</evidence>
<dbReference type="PANTHER" id="PTHR11567">
    <property type="entry name" value="ACID PHOSPHATASE-RELATED"/>
    <property type="match status" value="1"/>
</dbReference>
<comment type="similarity">
    <text evidence="2">Belongs to the histidine acid phosphatase family.</text>
</comment>
<proteinExistence type="inferred from homology"/>
<dbReference type="Proteomes" id="UP001152747">
    <property type="component" value="Unassembled WGS sequence"/>
</dbReference>
<dbReference type="Pfam" id="PF00328">
    <property type="entry name" value="His_Phos_2"/>
    <property type="match status" value="2"/>
</dbReference>
<dbReference type="CDD" id="cd07061">
    <property type="entry name" value="HP_HAP_like"/>
    <property type="match status" value="1"/>
</dbReference>
<evidence type="ECO:0000313" key="9">
    <source>
        <dbReference type="Proteomes" id="UP001152747"/>
    </source>
</evidence>
<evidence type="ECO:0000313" key="8">
    <source>
        <dbReference type="EMBL" id="CAI5447594.1"/>
    </source>
</evidence>
<evidence type="ECO:0000256" key="2">
    <source>
        <dbReference type="ARBA" id="ARBA00005375"/>
    </source>
</evidence>
<evidence type="ECO:0000256" key="5">
    <source>
        <dbReference type="ARBA" id="ARBA00022801"/>
    </source>
</evidence>
<name>A0A9P1N127_9PELO</name>
<keyword evidence="4" id="KW-0732">Signal</keyword>
<sequence length="343" mass="40982">MQLFLFLLFNSVFAKKYELVFVQMIFRHGDRAQVFFIENDSIQEKDWIQKYNLRMGQITQLGKTQSIDLGKSIGERYMQKFPNFLSKKLKAEQIHFRSTNNSRTTQSARLVLEGMYPRQKAAQKIDLEIFANRPKDCVGIISCRKYFMDRLRRENRWYSEEMYKGLLKLYYKANDFYFGHFENPKKTVVDDIDISKEMLKMRLSPGNNEILERLKKRLECLKKKSKCKDRLLFHAYSAHDMMIYALLTTFGIKDHTGLEKGHLPDFSSSIYIELYLNSQEKPFFKVLFRNSEKAEFMDLTSKIRGCKGKAYCPFKIFEQLRDFYNLDEPIMEHCEKRLWIDEI</sequence>
<dbReference type="OrthoDB" id="10257284at2759"/>
<evidence type="ECO:0000256" key="7">
    <source>
        <dbReference type="ARBA" id="ARBA00023180"/>
    </source>
</evidence>
<dbReference type="GO" id="GO:0003993">
    <property type="term" value="F:acid phosphatase activity"/>
    <property type="evidence" value="ECO:0007669"/>
    <property type="project" value="UniProtKB-EC"/>
</dbReference>